<gene>
    <name evidence="7" type="ORF">AC579_612</name>
</gene>
<comment type="caution">
    <text evidence="7">The sequence shown here is derived from an EMBL/GenBank/DDBJ whole genome shotgun (WGS) entry which is preliminary data.</text>
</comment>
<dbReference type="AlphaFoldDB" id="A0A139HQG2"/>
<feature type="compositionally biased region" description="Polar residues" evidence="5">
    <location>
        <begin position="279"/>
        <end position="290"/>
    </location>
</feature>
<comment type="subcellular location">
    <subcellularLocation>
        <location evidence="1">Membrane</location>
        <topology evidence="1">Multi-pass membrane protein</topology>
    </subcellularLocation>
</comment>
<evidence type="ECO:0000313" key="7">
    <source>
        <dbReference type="EMBL" id="KXT04714.1"/>
    </source>
</evidence>
<evidence type="ECO:0008006" key="9">
    <source>
        <dbReference type="Google" id="ProtNLM"/>
    </source>
</evidence>
<feature type="transmembrane region" description="Helical" evidence="6">
    <location>
        <begin position="210"/>
        <end position="230"/>
    </location>
</feature>
<proteinExistence type="predicted"/>
<feature type="transmembrane region" description="Helical" evidence="6">
    <location>
        <begin position="15"/>
        <end position="33"/>
    </location>
</feature>
<dbReference type="PANTHER" id="PTHR16201:SF11">
    <property type="entry name" value="PQ-LOOP REPEAT-CONTAINING PROTEIN"/>
    <property type="match status" value="1"/>
</dbReference>
<evidence type="ECO:0000313" key="8">
    <source>
        <dbReference type="Proteomes" id="UP000073492"/>
    </source>
</evidence>
<evidence type="ECO:0000256" key="5">
    <source>
        <dbReference type="SAM" id="MobiDB-lite"/>
    </source>
</evidence>
<evidence type="ECO:0000256" key="3">
    <source>
        <dbReference type="ARBA" id="ARBA00022989"/>
    </source>
</evidence>
<reference evidence="7 8" key="1">
    <citation type="submission" date="2015-07" db="EMBL/GenBank/DDBJ databases">
        <title>Comparative genomics of the Sigatoka disease complex on banana suggests a link between parallel evolutionary changes in Pseudocercospora fijiensis and Pseudocercospora eumusae and increased virulence on the banana host.</title>
        <authorList>
            <person name="Chang T.-C."/>
            <person name="Salvucci A."/>
            <person name="Crous P.W."/>
            <person name="Stergiopoulos I."/>
        </authorList>
    </citation>
    <scope>NUCLEOTIDE SEQUENCE [LARGE SCALE GENOMIC DNA]</scope>
    <source>
        <strain evidence="7 8">CBS 116634</strain>
    </source>
</reference>
<dbReference type="Gene3D" id="1.20.1280.290">
    <property type="match status" value="1"/>
</dbReference>
<dbReference type="SMART" id="SM00679">
    <property type="entry name" value="CTNS"/>
    <property type="match status" value="2"/>
</dbReference>
<dbReference type="PANTHER" id="PTHR16201">
    <property type="entry name" value="SEVEN TRANSMEMBRANE PROTEIN 1-RELATED"/>
    <property type="match status" value="1"/>
</dbReference>
<feature type="transmembrane region" description="Helical" evidence="6">
    <location>
        <begin position="182"/>
        <end position="203"/>
    </location>
</feature>
<organism evidence="7 8">
    <name type="scientific">Pseudocercospora musae</name>
    <dbReference type="NCBI Taxonomy" id="113226"/>
    <lineage>
        <taxon>Eukaryota</taxon>
        <taxon>Fungi</taxon>
        <taxon>Dikarya</taxon>
        <taxon>Ascomycota</taxon>
        <taxon>Pezizomycotina</taxon>
        <taxon>Dothideomycetes</taxon>
        <taxon>Dothideomycetidae</taxon>
        <taxon>Mycosphaerellales</taxon>
        <taxon>Mycosphaerellaceae</taxon>
        <taxon>Pseudocercospora</taxon>
    </lineage>
</organism>
<feature type="region of interest" description="Disordered" evidence="5">
    <location>
        <begin position="279"/>
        <end position="326"/>
    </location>
</feature>
<dbReference type="GO" id="GO:0016020">
    <property type="term" value="C:membrane"/>
    <property type="evidence" value="ECO:0007669"/>
    <property type="project" value="UniProtKB-SubCell"/>
</dbReference>
<keyword evidence="3 6" id="KW-1133">Transmembrane helix</keyword>
<sequence length="326" mass="35184">MLSPPLSQHCIPLEHPHWATVTLAAFLVGGILVSYLPQHIKILNRQSSHGLSPWWVVLGGLSSIAAMGNIVTLPTSRADMLCCRELAGGACAAALLGVAQIAVQWSCFMIIVILFVAYAPSDPHEPEDLTASAASITQTNPAKRRDAPLVGTVIFLSLLVVAAISLVLILAHPEHTQTWADILGTISGVLAAIQYVPQIYFTWKLKDLKSLSVMTLLIQAPGAFVFALSLGLRVGREGWSTWLVYIVTGLLQFILLFMAINFWSVEKLRQRQAAEADVSSTEGDSDQTIHANGDDTAVNGAANERTTLLPKTTQRQKAHGGARRHS</sequence>
<accession>A0A139HQG2</accession>
<feature type="compositionally biased region" description="Polar residues" evidence="5">
    <location>
        <begin position="304"/>
        <end position="313"/>
    </location>
</feature>
<keyword evidence="4 6" id="KW-0472">Membrane</keyword>
<evidence type="ECO:0000256" key="1">
    <source>
        <dbReference type="ARBA" id="ARBA00004141"/>
    </source>
</evidence>
<evidence type="ECO:0000256" key="2">
    <source>
        <dbReference type="ARBA" id="ARBA00022692"/>
    </source>
</evidence>
<name>A0A139HQG2_9PEZI</name>
<evidence type="ECO:0000256" key="4">
    <source>
        <dbReference type="ARBA" id="ARBA00023136"/>
    </source>
</evidence>
<feature type="transmembrane region" description="Helical" evidence="6">
    <location>
        <begin position="86"/>
        <end position="119"/>
    </location>
</feature>
<evidence type="ECO:0000256" key="6">
    <source>
        <dbReference type="SAM" id="Phobius"/>
    </source>
</evidence>
<dbReference type="OrthoDB" id="19344at2759"/>
<keyword evidence="8" id="KW-1185">Reference proteome</keyword>
<keyword evidence="2 6" id="KW-0812">Transmembrane</keyword>
<feature type="compositionally biased region" description="Basic residues" evidence="5">
    <location>
        <begin position="314"/>
        <end position="326"/>
    </location>
</feature>
<dbReference type="Proteomes" id="UP000073492">
    <property type="component" value="Unassembled WGS sequence"/>
</dbReference>
<dbReference type="Pfam" id="PF04193">
    <property type="entry name" value="PQ-loop"/>
    <property type="match status" value="2"/>
</dbReference>
<dbReference type="EMBL" id="LFZO01000581">
    <property type="protein sequence ID" value="KXT04714.1"/>
    <property type="molecule type" value="Genomic_DNA"/>
</dbReference>
<protein>
    <recommendedName>
        <fullName evidence="9">PQ loop repeat protein</fullName>
    </recommendedName>
</protein>
<dbReference type="InterPro" id="IPR051415">
    <property type="entry name" value="LAAT-1"/>
</dbReference>
<feature type="transmembrane region" description="Helical" evidence="6">
    <location>
        <begin position="149"/>
        <end position="170"/>
    </location>
</feature>
<feature type="transmembrane region" description="Helical" evidence="6">
    <location>
        <begin position="242"/>
        <end position="263"/>
    </location>
</feature>
<feature type="transmembrane region" description="Helical" evidence="6">
    <location>
        <begin position="54"/>
        <end position="74"/>
    </location>
</feature>
<dbReference type="InterPro" id="IPR006603">
    <property type="entry name" value="PQ-loop_rpt"/>
</dbReference>